<keyword evidence="1" id="KW-1133">Transmembrane helix</keyword>
<feature type="transmembrane region" description="Helical" evidence="1">
    <location>
        <begin position="101"/>
        <end position="118"/>
    </location>
</feature>
<feature type="transmembrane region" description="Helical" evidence="1">
    <location>
        <begin position="20"/>
        <end position="44"/>
    </location>
</feature>
<keyword evidence="3" id="KW-1185">Reference proteome</keyword>
<proteinExistence type="predicted"/>
<dbReference type="RefSeq" id="WP_171224168.1">
    <property type="nucleotide sequence ID" value="NZ_CP053085.1"/>
</dbReference>
<sequence length="176" mass="18739">MLETLTTLLLPWSELYADSAWIPTTILAVHVLALFAGGGIAIAADRRVLLATPGTREAYQAAAEDLRTTHAIVIGSIAMMVLSGIALAASDIGTFAVSKVFWAKMAAFTVLIANGAYMRRTESRVLTAATDAGVVIDKTTQWPSPHLPWAVLKRSATISLVSWFCVVLLGVVLSDI</sequence>
<evidence type="ECO:0008006" key="4">
    <source>
        <dbReference type="Google" id="ProtNLM"/>
    </source>
</evidence>
<protein>
    <recommendedName>
        <fullName evidence="4">DUF2214 domain-containing protein</fullName>
    </recommendedName>
</protein>
<evidence type="ECO:0000313" key="3">
    <source>
        <dbReference type="Proteomes" id="UP000500938"/>
    </source>
</evidence>
<dbReference type="KEGG" id="ggr:HKW67_04025"/>
<gene>
    <name evidence="2" type="ORF">HKW67_04025</name>
</gene>
<dbReference type="AlphaFoldDB" id="A0A6M4IJE2"/>
<accession>A0A6M4IJE2</accession>
<organism evidence="2 3">
    <name type="scientific">Gemmatimonas groenlandica</name>
    <dbReference type="NCBI Taxonomy" id="2732249"/>
    <lineage>
        <taxon>Bacteria</taxon>
        <taxon>Pseudomonadati</taxon>
        <taxon>Gemmatimonadota</taxon>
        <taxon>Gemmatimonadia</taxon>
        <taxon>Gemmatimonadales</taxon>
        <taxon>Gemmatimonadaceae</taxon>
        <taxon>Gemmatimonas</taxon>
    </lineage>
</organism>
<keyword evidence="1" id="KW-0472">Membrane</keyword>
<reference evidence="2 3" key="1">
    <citation type="submission" date="2020-05" db="EMBL/GenBank/DDBJ databases">
        <title>Complete genome sequence of Gemmatimonas greenlandica TET16.</title>
        <authorList>
            <person name="Zeng Y."/>
        </authorList>
    </citation>
    <scope>NUCLEOTIDE SEQUENCE [LARGE SCALE GENOMIC DNA]</scope>
    <source>
        <strain evidence="2 3">TET16</strain>
    </source>
</reference>
<feature type="transmembrane region" description="Helical" evidence="1">
    <location>
        <begin position="156"/>
        <end position="174"/>
    </location>
</feature>
<evidence type="ECO:0000256" key="1">
    <source>
        <dbReference type="SAM" id="Phobius"/>
    </source>
</evidence>
<name>A0A6M4IJE2_9BACT</name>
<keyword evidence="1" id="KW-0812">Transmembrane</keyword>
<feature type="transmembrane region" description="Helical" evidence="1">
    <location>
        <begin position="71"/>
        <end position="89"/>
    </location>
</feature>
<evidence type="ECO:0000313" key="2">
    <source>
        <dbReference type="EMBL" id="QJR34740.1"/>
    </source>
</evidence>
<dbReference type="Proteomes" id="UP000500938">
    <property type="component" value="Chromosome"/>
</dbReference>
<dbReference type="EMBL" id="CP053085">
    <property type="protein sequence ID" value="QJR34740.1"/>
    <property type="molecule type" value="Genomic_DNA"/>
</dbReference>